<dbReference type="GO" id="GO:0000160">
    <property type="term" value="P:phosphorelay signal transduction system"/>
    <property type="evidence" value="ECO:0007669"/>
    <property type="project" value="InterPro"/>
</dbReference>
<dbReference type="InterPro" id="IPR052893">
    <property type="entry name" value="TCS_response_regulator"/>
</dbReference>
<feature type="domain" description="Response regulatory" evidence="2">
    <location>
        <begin position="6"/>
        <end position="126"/>
    </location>
</feature>
<reference evidence="4" key="1">
    <citation type="journal article" date="2011" name="J. Bacteriol.">
        <title>Genome sequences of eight morphologically diverse alphaproteobacteria.</title>
        <authorList>
            <consortium name="US DOE Joint Genome Institute"/>
            <person name="Brown P.J."/>
            <person name="Kysela D.T."/>
            <person name="Buechlein A."/>
            <person name="Hemmerich C."/>
            <person name="Brun Y.V."/>
        </authorList>
    </citation>
    <scope>NUCLEOTIDE SEQUENCE [LARGE SCALE GENOMIC DNA]</scope>
    <source>
        <strain evidence="4">ATCC 49814 / DSM 5838 / IFAM 1418</strain>
    </source>
</reference>
<evidence type="ECO:0000313" key="3">
    <source>
        <dbReference type="EMBL" id="ACT59104.1"/>
    </source>
</evidence>
<evidence type="ECO:0000259" key="2">
    <source>
        <dbReference type="PROSITE" id="PS50110"/>
    </source>
</evidence>
<sequence length="137" mass="15650">MRSDFKILLVDDDPIDQLFIKKALLKVIPNVDLVCSLRSEKAIQLLEEREYLPDLIITDLNMPGESGIEFLKRIRDNVKLHNIPVIMMSTSAAQSDVNAAYLSRVSTYIQKPFDIKSYDHIAKVIVDYWCNIALLPS</sequence>
<dbReference type="PANTHER" id="PTHR44520">
    <property type="entry name" value="RESPONSE REGULATOR RCP1-RELATED"/>
    <property type="match status" value="1"/>
</dbReference>
<gene>
    <name evidence="3" type="ordered locus">Hbal_1413</name>
</gene>
<feature type="modified residue" description="4-aspartylphosphate" evidence="1">
    <location>
        <position position="59"/>
    </location>
</feature>
<evidence type="ECO:0000313" key="4">
    <source>
        <dbReference type="Proteomes" id="UP000002745"/>
    </source>
</evidence>
<dbReference type="InterPro" id="IPR011006">
    <property type="entry name" value="CheY-like_superfamily"/>
</dbReference>
<accession>C6XJ09</accession>
<dbReference type="KEGG" id="hba:Hbal_1413"/>
<dbReference type="SMART" id="SM00448">
    <property type="entry name" value="REC"/>
    <property type="match status" value="1"/>
</dbReference>
<dbReference type="EMBL" id="CP001678">
    <property type="protein sequence ID" value="ACT59104.1"/>
    <property type="molecule type" value="Genomic_DNA"/>
</dbReference>
<organism evidence="3 4">
    <name type="scientific">Hirschia baltica (strain ATCC 49814 / DSM 5838 / IFAM 1418)</name>
    <dbReference type="NCBI Taxonomy" id="582402"/>
    <lineage>
        <taxon>Bacteria</taxon>
        <taxon>Pseudomonadati</taxon>
        <taxon>Pseudomonadota</taxon>
        <taxon>Alphaproteobacteria</taxon>
        <taxon>Hyphomonadales</taxon>
        <taxon>Hyphomonadaceae</taxon>
        <taxon>Hirschia</taxon>
    </lineage>
</organism>
<dbReference type="OrthoDB" id="9793549at2"/>
<keyword evidence="1" id="KW-0597">Phosphoprotein</keyword>
<dbReference type="RefSeq" id="WP_015827254.1">
    <property type="nucleotide sequence ID" value="NC_012982.1"/>
</dbReference>
<dbReference type="PROSITE" id="PS50110">
    <property type="entry name" value="RESPONSE_REGULATORY"/>
    <property type="match status" value="1"/>
</dbReference>
<dbReference type="AlphaFoldDB" id="C6XJ09"/>
<dbReference type="SUPFAM" id="SSF52172">
    <property type="entry name" value="CheY-like"/>
    <property type="match status" value="1"/>
</dbReference>
<proteinExistence type="predicted"/>
<dbReference type="HOGENOM" id="CLU_000445_69_17_5"/>
<dbReference type="InterPro" id="IPR001789">
    <property type="entry name" value="Sig_transdc_resp-reg_receiver"/>
</dbReference>
<keyword evidence="4" id="KW-1185">Reference proteome</keyword>
<evidence type="ECO:0000256" key="1">
    <source>
        <dbReference type="PROSITE-ProRule" id="PRU00169"/>
    </source>
</evidence>
<dbReference type="Proteomes" id="UP000002745">
    <property type="component" value="Chromosome"/>
</dbReference>
<protein>
    <submittedName>
        <fullName evidence="3">Response regulator receiver protein</fullName>
    </submittedName>
</protein>
<dbReference type="Gene3D" id="3.40.50.2300">
    <property type="match status" value="1"/>
</dbReference>
<dbReference type="eggNOG" id="COG3706">
    <property type="taxonomic scope" value="Bacteria"/>
</dbReference>
<name>C6XJ09_HIRBI</name>
<dbReference type="Pfam" id="PF00072">
    <property type="entry name" value="Response_reg"/>
    <property type="match status" value="1"/>
</dbReference>
<dbReference type="STRING" id="582402.Hbal_1413"/>